<dbReference type="PANTHER" id="PTHR11247:SF8">
    <property type="entry name" value="PALMITOYL-PROTEIN THIOESTERASE 1"/>
    <property type="match status" value="1"/>
</dbReference>
<dbReference type="GO" id="GO:0005764">
    <property type="term" value="C:lysosome"/>
    <property type="evidence" value="ECO:0007669"/>
    <property type="project" value="TreeGrafter"/>
</dbReference>
<dbReference type="PANTHER" id="PTHR11247">
    <property type="entry name" value="PALMITOYL-PROTEIN THIOESTERASE/DOLICHYLDIPHOSPHATASE 1"/>
    <property type="match status" value="1"/>
</dbReference>
<evidence type="ECO:0000313" key="11">
    <source>
        <dbReference type="EMBL" id="OWA54121.1"/>
    </source>
</evidence>
<sequence length="310" mass="34758">MAASISKGFALCYFFIAVSQGVLLRSKSNSERDGTPTPIVMWHGMGDSCCARGIGRLQQILQSNIAGVYVHSIEIGANEQEDFANSYFMSVNKQVEQVCRNISSNPLLQNGYHAIGFSQGGQFLRAVAQRCPMGMRNLVTLGGQHQGVFGLPRCPPGSAVICTYIRQLLDKGAMTDFVQERLVQAQYWHDSLKEEEYRSKSLFLADINNEVTKNATYKENLQKLENFVMVKFLKDSMVYPDESEWFGYYCPGQATEICSLRNSTLYQEDWLGLKAMDQAGKLKFIPAAGDHLQFTTEWFLKTIVGPYLSS</sequence>
<dbReference type="GO" id="GO:0006898">
    <property type="term" value="P:receptor-mediated endocytosis"/>
    <property type="evidence" value="ECO:0007669"/>
    <property type="project" value="TreeGrafter"/>
</dbReference>
<evidence type="ECO:0000256" key="8">
    <source>
        <dbReference type="ARBA" id="ARBA00031934"/>
    </source>
</evidence>
<dbReference type="EMBL" id="MTYJ01000372">
    <property type="protein sequence ID" value="OWA54121.1"/>
    <property type="molecule type" value="Genomic_DNA"/>
</dbReference>
<organism evidence="11 12">
    <name type="scientific">Hypsibius exemplaris</name>
    <name type="common">Freshwater tardigrade</name>
    <dbReference type="NCBI Taxonomy" id="2072580"/>
    <lineage>
        <taxon>Eukaryota</taxon>
        <taxon>Metazoa</taxon>
        <taxon>Ecdysozoa</taxon>
        <taxon>Tardigrada</taxon>
        <taxon>Eutardigrada</taxon>
        <taxon>Parachela</taxon>
        <taxon>Hypsibioidea</taxon>
        <taxon>Hypsibiidae</taxon>
        <taxon>Hypsibius</taxon>
    </lineage>
</organism>
<evidence type="ECO:0000256" key="1">
    <source>
        <dbReference type="ARBA" id="ARBA00010758"/>
    </source>
</evidence>
<dbReference type="GO" id="GO:0008474">
    <property type="term" value="F:palmitoyl-(protein) hydrolase activity"/>
    <property type="evidence" value="ECO:0007669"/>
    <property type="project" value="UniProtKB-EC"/>
</dbReference>
<comment type="similarity">
    <text evidence="1">Belongs to the palmitoyl-protein thioesterase family.</text>
</comment>
<evidence type="ECO:0000256" key="2">
    <source>
        <dbReference type="ARBA" id="ARBA00012423"/>
    </source>
</evidence>
<gene>
    <name evidence="11" type="ORF">BV898_18539</name>
</gene>
<reference evidence="12" key="1">
    <citation type="submission" date="2017-01" db="EMBL/GenBank/DDBJ databases">
        <title>Comparative genomics of anhydrobiosis in the tardigrade Hypsibius dujardini.</title>
        <authorList>
            <person name="Yoshida Y."/>
            <person name="Koutsovoulos G."/>
            <person name="Laetsch D."/>
            <person name="Stevens L."/>
            <person name="Kumar S."/>
            <person name="Horikawa D."/>
            <person name="Ishino K."/>
            <person name="Komine S."/>
            <person name="Tomita M."/>
            <person name="Blaxter M."/>
            <person name="Arakawa K."/>
        </authorList>
    </citation>
    <scope>NUCLEOTIDE SEQUENCE [LARGE SCALE GENOMIC DNA]</scope>
    <source>
        <strain evidence="12">Z151</strain>
    </source>
</reference>
<dbReference type="InterPro" id="IPR029058">
    <property type="entry name" value="AB_hydrolase_fold"/>
</dbReference>
<name>A0A9X6NJW1_HYPEX</name>
<evidence type="ECO:0000313" key="12">
    <source>
        <dbReference type="Proteomes" id="UP000192578"/>
    </source>
</evidence>
<evidence type="ECO:0000256" key="10">
    <source>
        <dbReference type="SAM" id="SignalP"/>
    </source>
</evidence>
<dbReference type="Pfam" id="PF02089">
    <property type="entry name" value="Palm_thioest"/>
    <property type="match status" value="1"/>
</dbReference>
<dbReference type="Gene3D" id="3.40.50.1820">
    <property type="entry name" value="alpha/beta hydrolase"/>
    <property type="match status" value="1"/>
</dbReference>
<comment type="catalytic activity">
    <reaction evidence="9">
        <text>S-hexadecanoyl-L-cysteinyl-[protein] + H2O = L-cysteinyl-[protein] + hexadecanoate + H(+)</text>
        <dbReference type="Rhea" id="RHEA:19233"/>
        <dbReference type="Rhea" id="RHEA-COMP:10131"/>
        <dbReference type="Rhea" id="RHEA-COMP:11032"/>
        <dbReference type="ChEBI" id="CHEBI:7896"/>
        <dbReference type="ChEBI" id="CHEBI:15377"/>
        <dbReference type="ChEBI" id="CHEBI:15378"/>
        <dbReference type="ChEBI" id="CHEBI:29950"/>
        <dbReference type="ChEBI" id="CHEBI:74151"/>
        <dbReference type="EC" id="3.1.2.22"/>
    </reaction>
    <physiologicalReaction direction="left-to-right" evidence="9">
        <dbReference type="Rhea" id="RHEA:19234"/>
    </physiologicalReaction>
</comment>
<evidence type="ECO:0000256" key="3">
    <source>
        <dbReference type="ARBA" id="ARBA00014212"/>
    </source>
</evidence>
<protein>
    <recommendedName>
        <fullName evidence="3">Palmitoyl-protein thioesterase 1</fullName>
        <ecNumber evidence="2">3.1.2.22</ecNumber>
    </recommendedName>
    <alternativeName>
        <fullName evidence="8">Palmitoyl-protein hydrolase 1</fullName>
    </alternativeName>
</protein>
<accession>A0A9X6NJW1</accession>
<dbReference type="PRINTS" id="PR00414">
    <property type="entry name" value="PPTHIESTRASE"/>
</dbReference>
<evidence type="ECO:0000256" key="7">
    <source>
        <dbReference type="ARBA" id="ARBA00023180"/>
    </source>
</evidence>
<keyword evidence="6" id="KW-1015">Disulfide bond</keyword>
<evidence type="ECO:0000256" key="6">
    <source>
        <dbReference type="ARBA" id="ARBA00023157"/>
    </source>
</evidence>
<comment type="caution">
    <text evidence="11">The sequence shown here is derived from an EMBL/GenBank/DDBJ whole genome shotgun (WGS) entry which is preliminary data.</text>
</comment>
<keyword evidence="4 10" id="KW-0732">Signal</keyword>
<dbReference type="AlphaFoldDB" id="A0A9X6NJW1"/>
<dbReference type="Proteomes" id="UP000192578">
    <property type="component" value="Unassembled WGS sequence"/>
</dbReference>
<evidence type="ECO:0000256" key="9">
    <source>
        <dbReference type="ARBA" id="ARBA00047409"/>
    </source>
</evidence>
<dbReference type="SUPFAM" id="SSF53474">
    <property type="entry name" value="alpha/beta-Hydrolases"/>
    <property type="match status" value="1"/>
</dbReference>
<evidence type="ECO:0000256" key="5">
    <source>
        <dbReference type="ARBA" id="ARBA00022801"/>
    </source>
</evidence>
<evidence type="ECO:0000256" key="4">
    <source>
        <dbReference type="ARBA" id="ARBA00022729"/>
    </source>
</evidence>
<keyword evidence="12" id="KW-1185">Reference proteome</keyword>
<feature type="chain" id="PRO_5040738063" description="Palmitoyl-protein thioesterase 1" evidence="10">
    <location>
        <begin position="22"/>
        <end position="310"/>
    </location>
</feature>
<dbReference type="OrthoDB" id="10263094at2759"/>
<keyword evidence="5" id="KW-0378">Hydrolase</keyword>
<dbReference type="InterPro" id="IPR002472">
    <property type="entry name" value="Palm_thioest"/>
</dbReference>
<keyword evidence="7" id="KW-0325">Glycoprotein</keyword>
<feature type="signal peptide" evidence="10">
    <location>
        <begin position="1"/>
        <end position="21"/>
    </location>
</feature>
<dbReference type="EC" id="3.1.2.22" evidence="2"/>
<dbReference type="FunFam" id="3.40.50.1820:FF:000107">
    <property type="entry name" value="Palmitoyl-protein thioesterase 1"/>
    <property type="match status" value="1"/>
</dbReference>
<proteinExistence type="inferred from homology"/>